<reference evidence="5 6" key="1">
    <citation type="submission" date="2020-08" db="EMBL/GenBank/DDBJ databases">
        <title>The isolate Caproiciproducens sp. 7D4C2 produces n-caproate at mildly acidic conditions from hexoses: genome and rBOX comparison with related strains and chain-elongating bacteria.</title>
        <authorList>
            <person name="Esquivel-Elizondo S."/>
            <person name="Bagci C."/>
            <person name="Temovska M."/>
            <person name="Jeon B.S."/>
            <person name="Bessarab I."/>
            <person name="Williams R.B.H."/>
            <person name="Huson D.H."/>
            <person name="Angenent L.T."/>
        </authorList>
    </citation>
    <scope>NUCLEOTIDE SEQUENCE [LARGE SCALE GENOMIC DNA]</scope>
    <source>
        <strain evidence="5 6">7D4C2</strain>
    </source>
</reference>
<dbReference type="PANTHER" id="PTHR24567">
    <property type="entry name" value="CRP FAMILY TRANSCRIPTIONAL REGULATORY PROTEIN"/>
    <property type="match status" value="1"/>
</dbReference>
<evidence type="ECO:0000256" key="2">
    <source>
        <dbReference type="ARBA" id="ARBA00023125"/>
    </source>
</evidence>
<gene>
    <name evidence="5" type="ORF">HCR03_09070</name>
</gene>
<dbReference type="Pfam" id="PF13545">
    <property type="entry name" value="HTH_Crp_2"/>
    <property type="match status" value="1"/>
</dbReference>
<dbReference type="AlphaFoldDB" id="A0A7G8TFE4"/>
<evidence type="ECO:0000313" key="5">
    <source>
        <dbReference type="EMBL" id="QNK42335.1"/>
    </source>
</evidence>
<dbReference type="SUPFAM" id="SSF51206">
    <property type="entry name" value="cAMP-binding domain-like"/>
    <property type="match status" value="1"/>
</dbReference>
<dbReference type="InterPro" id="IPR000595">
    <property type="entry name" value="cNMP-bd_dom"/>
</dbReference>
<evidence type="ECO:0000256" key="1">
    <source>
        <dbReference type="ARBA" id="ARBA00023015"/>
    </source>
</evidence>
<protein>
    <submittedName>
        <fullName evidence="5">Crp/Fnr family transcriptional regulator</fullName>
    </submittedName>
</protein>
<dbReference type="InterPro" id="IPR014710">
    <property type="entry name" value="RmlC-like_jellyroll"/>
</dbReference>
<dbReference type="SMART" id="SM00419">
    <property type="entry name" value="HTH_CRP"/>
    <property type="match status" value="1"/>
</dbReference>
<dbReference type="GO" id="GO:0003700">
    <property type="term" value="F:DNA-binding transcription factor activity"/>
    <property type="evidence" value="ECO:0007669"/>
    <property type="project" value="TreeGrafter"/>
</dbReference>
<dbReference type="EMBL" id="CP060286">
    <property type="protein sequence ID" value="QNK42335.1"/>
    <property type="molecule type" value="Genomic_DNA"/>
</dbReference>
<dbReference type="PRINTS" id="PR00034">
    <property type="entry name" value="HTHCRP"/>
</dbReference>
<dbReference type="SUPFAM" id="SSF46785">
    <property type="entry name" value="Winged helix' DNA-binding domain"/>
    <property type="match status" value="1"/>
</dbReference>
<accession>A0A7G8TFE4</accession>
<dbReference type="InterPro" id="IPR050397">
    <property type="entry name" value="Env_Response_Regulators"/>
</dbReference>
<dbReference type="InterPro" id="IPR018490">
    <property type="entry name" value="cNMP-bd_dom_sf"/>
</dbReference>
<dbReference type="PANTHER" id="PTHR24567:SF74">
    <property type="entry name" value="HTH-TYPE TRANSCRIPTIONAL REGULATOR ARCR"/>
    <property type="match status" value="1"/>
</dbReference>
<organism evidence="5 6">
    <name type="scientific">Caproicibacter fermentans</name>
    <dbReference type="NCBI Taxonomy" id="2576756"/>
    <lineage>
        <taxon>Bacteria</taxon>
        <taxon>Bacillati</taxon>
        <taxon>Bacillota</taxon>
        <taxon>Clostridia</taxon>
        <taxon>Eubacteriales</taxon>
        <taxon>Acutalibacteraceae</taxon>
        <taxon>Caproicibacter</taxon>
    </lineage>
</organism>
<keyword evidence="1" id="KW-0805">Transcription regulation</keyword>
<evidence type="ECO:0000313" key="6">
    <source>
        <dbReference type="Proteomes" id="UP000515909"/>
    </source>
</evidence>
<dbReference type="KEGG" id="cfem:HCR03_09070"/>
<evidence type="ECO:0000259" key="4">
    <source>
        <dbReference type="PROSITE" id="PS51063"/>
    </source>
</evidence>
<name>A0A7G8TFE4_9FIRM</name>
<proteinExistence type="predicted"/>
<dbReference type="Gene3D" id="2.60.120.10">
    <property type="entry name" value="Jelly Rolls"/>
    <property type="match status" value="1"/>
</dbReference>
<keyword evidence="3" id="KW-0804">Transcription</keyword>
<dbReference type="CDD" id="cd00038">
    <property type="entry name" value="CAP_ED"/>
    <property type="match status" value="1"/>
</dbReference>
<dbReference type="Gene3D" id="1.10.10.10">
    <property type="entry name" value="Winged helix-like DNA-binding domain superfamily/Winged helix DNA-binding domain"/>
    <property type="match status" value="1"/>
</dbReference>
<feature type="domain" description="HTH crp-type" evidence="4">
    <location>
        <begin position="162"/>
        <end position="228"/>
    </location>
</feature>
<evidence type="ECO:0000256" key="3">
    <source>
        <dbReference type="ARBA" id="ARBA00023163"/>
    </source>
</evidence>
<dbReference type="GO" id="GO:0003677">
    <property type="term" value="F:DNA binding"/>
    <property type="evidence" value="ECO:0007669"/>
    <property type="project" value="UniProtKB-KW"/>
</dbReference>
<dbReference type="InterPro" id="IPR036388">
    <property type="entry name" value="WH-like_DNA-bd_sf"/>
</dbReference>
<dbReference type="GO" id="GO:0005829">
    <property type="term" value="C:cytosol"/>
    <property type="evidence" value="ECO:0007669"/>
    <property type="project" value="TreeGrafter"/>
</dbReference>
<dbReference type="PROSITE" id="PS51063">
    <property type="entry name" value="HTH_CRP_2"/>
    <property type="match status" value="1"/>
</dbReference>
<dbReference type="Proteomes" id="UP000515909">
    <property type="component" value="Chromosome"/>
</dbReference>
<keyword evidence="2" id="KW-0238">DNA-binding</keyword>
<dbReference type="InterPro" id="IPR012318">
    <property type="entry name" value="HTH_CRP"/>
</dbReference>
<sequence>MTENEGGIAVSLNQSDLLFLRRSLPFWGRLSERERKLVESSAALRVHPAGSSLHNGAADCTGLFVVKSGQVRTFILSDTGREITLFRLFERDICIFSASCMLKNIRFDVFIEAVENSETILVPTAVYNDLNQSSLAVSDYTNQLLSSRFSDVVWLLEQILFMSFDRRLALFLLEESAINGGDRLPTTHEEIAKNMGTAREVVTRMLRYFHSEGLVALSRGEIRILDRKKLEALSAQAHGSP</sequence>
<dbReference type="InterPro" id="IPR036390">
    <property type="entry name" value="WH_DNA-bd_sf"/>
</dbReference>